<evidence type="ECO:0000259" key="2">
    <source>
        <dbReference type="SMART" id="SM00834"/>
    </source>
</evidence>
<accession>A0A5M6IXN7</accession>
<feature type="domain" description="Putative regulatory protein FmdB zinc ribbon" evidence="2">
    <location>
        <begin position="1"/>
        <end position="41"/>
    </location>
</feature>
<dbReference type="OrthoDB" id="9813321at2"/>
<feature type="region of interest" description="Disordered" evidence="1">
    <location>
        <begin position="58"/>
        <end position="77"/>
    </location>
</feature>
<proteinExistence type="predicted"/>
<dbReference type="NCBIfam" id="TIGR02605">
    <property type="entry name" value="CxxC_CxxC_SSSS"/>
    <property type="match status" value="1"/>
</dbReference>
<gene>
    <name evidence="3" type="ORF">F1189_09080</name>
</gene>
<dbReference type="InterPro" id="IPR013429">
    <property type="entry name" value="Regulatory_FmdB_Zinc_ribbon"/>
</dbReference>
<protein>
    <submittedName>
        <fullName evidence="3">Zinc ribbon domain-containing protein</fullName>
    </submittedName>
</protein>
<comment type="caution">
    <text evidence="3">The sequence shown here is derived from an EMBL/GenBank/DDBJ whole genome shotgun (WGS) entry which is preliminary data.</text>
</comment>
<reference evidence="3 4" key="1">
    <citation type="submission" date="2019-09" db="EMBL/GenBank/DDBJ databases">
        <title>Genome sequence of Rhodovastum atsumiense, a diverse member of the Acetobacteraceae family of non-sulfur purple photosynthetic bacteria.</title>
        <authorList>
            <person name="Meyer T."/>
            <person name="Kyndt J."/>
        </authorList>
    </citation>
    <scope>NUCLEOTIDE SEQUENCE [LARGE SCALE GENOMIC DNA]</scope>
    <source>
        <strain evidence="3 4">DSM 21279</strain>
    </source>
</reference>
<dbReference type="RefSeq" id="WP_150040411.1">
    <property type="nucleotide sequence ID" value="NZ_OW485601.1"/>
</dbReference>
<organism evidence="3 4">
    <name type="scientific">Rhodovastum atsumiense</name>
    <dbReference type="NCBI Taxonomy" id="504468"/>
    <lineage>
        <taxon>Bacteria</taxon>
        <taxon>Pseudomonadati</taxon>
        <taxon>Pseudomonadota</taxon>
        <taxon>Alphaproteobacteria</taxon>
        <taxon>Acetobacterales</taxon>
        <taxon>Acetobacteraceae</taxon>
        <taxon>Rhodovastum</taxon>
    </lineage>
</organism>
<dbReference type="SMART" id="SM00834">
    <property type="entry name" value="CxxC_CXXC_SSSS"/>
    <property type="match status" value="1"/>
</dbReference>
<feature type="region of interest" description="Disordered" evidence="1">
    <location>
        <begin position="87"/>
        <end position="110"/>
    </location>
</feature>
<evidence type="ECO:0000313" key="4">
    <source>
        <dbReference type="Proteomes" id="UP000325255"/>
    </source>
</evidence>
<sequence>MPDYDYLCERCGPFTENRPMAMFNAPHPCPGCGADAPRALLRGPALGRMEASQRKAFATNEQSAHAPKLASSAGRHPRGCGCCSAGTGRKAEAVSPAKGFPGKRPWMISH</sequence>
<name>A0A5M6IXN7_9PROT</name>
<dbReference type="EMBL" id="VWPK01000011">
    <property type="protein sequence ID" value="KAA5612597.1"/>
    <property type="molecule type" value="Genomic_DNA"/>
</dbReference>
<keyword evidence="4" id="KW-1185">Reference proteome</keyword>
<evidence type="ECO:0000313" key="3">
    <source>
        <dbReference type="EMBL" id="KAA5612597.1"/>
    </source>
</evidence>
<dbReference type="AlphaFoldDB" id="A0A5M6IXN7"/>
<dbReference type="Proteomes" id="UP000325255">
    <property type="component" value="Unassembled WGS sequence"/>
</dbReference>
<evidence type="ECO:0000256" key="1">
    <source>
        <dbReference type="SAM" id="MobiDB-lite"/>
    </source>
</evidence>